<keyword evidence="3 6" id="KW-0812">Transmembrane</keyword>
<gene>
    <name evidence="8" type="ORF">AQI95_36255</name>
</gene>
<dbReference type="RefSeq" id="WP_067134269.1">
    <property type="nucleotide sequence ID" value="NZ_KQ948225.1"/>
</dbReference>
<comment type="similarity">
    <text evidence="2">Belongs to the GtrA family.</text>
</comment>
<reference evidence="8 9" key="1">
    <citation type="submission" date="2015-10" db="EMBL/GenBank/DDBJ databases">
        <title>Draft genome sequence of Streptomyces yokosukanensis DSM 40224, type strain for the species Streptomyces yokosukanensis.</title>
        <authorList>
            <person name="Ruckert C."/>
            <person name="Winkler A."/>
            <person name="Kalinowski J."/>
            <person name="Kampfer P."/>
            <person name="Glaeser S."/>
        </authorList>
    </citation>
    <scope>NUCLEOTIDE SEQUENCE [LARGE SCALE GENOMIC DNA]</scope>
    <source>
        <strain evidence="8 9">DSM 40224</strain>
    </source>
</reference>
<dbReference type="InterPro" id="IPR051401">
    <property type="entry name" value="GtrA_CellWall_Glycosyl"/>
</dbReference>
<comment type="caution">
    <text evidence="8">The sequence shown here is derived from an EMBL/GenBank/DDBJ whole genome shotgun (WGS) entry which is preliminary data.</text>
</comment>
<comment type="subcellular location">
    <subcellularLocation>
        <location evidence="1">Membrane</location>
        <topology evidence="1">Multi-pass membrane protein</topology>
    </subcellularLocation>
</comment>
<keyword evidence="9" id="KW-1185">Reference proteome</keyword>
<name>A0A101NVB8_9ACTN</name>
<feature type="transmembrane region" description="Helical" evidence="6">
    <location>
        <begin position="5"/>
        <end position="26"/>
    </location>
</feature>
<dbReference type="Proteomes" id="UP000053127">
    <property type="component" value="Unassembled WGS sequence"/>
</dbReference>
<evidence type="ECO:0000256" key="3">
    <source>
        <dbReference type="ARBA" id="ARBA00022692"/>
    </source>
</evidence>
<organism evidence="8 9">
    <name type="scientific">Streptomyces yokosukanensis</name>
    <dbReference type="NCBI Taxonomy" id="67386"/>
    <lineage>
        <taxon>Bacteria</taxon>
        <taxon>Bacillati</taxon>
        <taxon>Actinomycetota</taxon>
        <taxon>Actinomycetes</taxon>
        <taxon>Kitasatosporales</taxon>
        <taxon>Streptomycetaceae</taxon>
        <taxon>Streptomyces</taxon>
    </lineage>
</organism>
<evidence type="ECO:0000256" key="2">
    <source>
        <dbReference type="ARBA" id="ARBA00009399"/>
    </source>
</evidence>
<accession>A0A101NVB8</accession>
<dbReference type="STRING" id="67386.AQI95_36255"/>
<keyword evidence="5 6" id="KW-0472">Membrane</keyword>
<evidence type="ECO:0000313" key="9">
    <source>
        <dbReference type="Proteomes" id="UP000053127"/>
    </source>
</evidence>
<evidence type="ECO:0000256" key="5">
    <source>
        <dbReference type="ARBA" id="ARBA00023136"/>
    </source>
</evidence>
<feature type="domain" description="GtrA/DPMS transmembrane" evidence="7">
    <location>
        <begin position="7"/>
        <end position="116"/>
    </location>
</feature>
<dbReference type="AlphaFoldDB" id="A0A101NVB8"/>
<feature type="transmembrane region" description="Helical" evidence="6">
    <location>
        <begin position="93"/>
        <end position="112"/>
    </location>
</feature>
<dbReference type="GO" id="GO:0005886">
    <property type="term" value="C:plasma membrane"/>
    <property type="evidence" value="ECO:0007669"/>
    <property type="project" value="TreeGrafter"/>
</dbReference>
<evidence type="ECO:0000313" key="8">
    <source>
        <dbReference type="EMBL" id="KUM99959.1"/>
    </source>
</evidence>
<feature type="transmembrane region" description="Helical" evidence="6">
    <location>
        <begin position="66"/>
        <end position="87"/>
    </location>
</feature>
<evidence type="ECO:0000256" key="4">
    <source>
        <dbReference type="ARBA" id="ARBA00022989"/>
    </source>
</evidence>
<evidence type="ECO:0000256" key="6">
    <source>
        <dbReference type="SAM" id="Phobius"/>
    </source>
</evidence>
<dbReference type="OrthoDB" id="2666802at2"/>
<keyword evidence="4 6" id="KW-1133">Transmembrane helix</keyword>
<evidence type="ECO:0000256" key="1">
    <source>
        <dbReference type="ARBA" id="ARBA00004141"/>
    </source>
</evidence>
<dbReference type="GO" id="GO:0016740">
    <property type="term" value="F:transferase activity"/>
    <property type="evidence" value="ECO:0007669"/>
    <property type="project" value="UniProtKB-KW"/>
</dbReference>
<keyword evidence="8" id="KW-0808">Transferase</keyword>
<dbReference type="InterPro" id="IPR007267">
    <property type="entry name" value="GtrA_DPMS_TM"/>
</dbReference>
<dbReference type="PANTHER" id="PTHR38459">
    <property type="entry name" value="PROPHAGE BACTOPRENOL-LINKED GLUCOSE TRANSLOCASE HOMOLOG"/>
    <property type="match status" value="1"/>
</dbReference>
<dbReference type="PANTHER" id="PTHR38459:SF1">
    <property type="entry name" value="PROPHAGE BACTOPRENOL-LINKED GLUCOSE TRANSLOCASE HOMOLOG"/>
    <property type="match status" value="1"/>
</dbReference>
<evidence type="ECO:0000259" key="7">
    <source>
        <dbReference type="Pfam" id="PF04138"/>
    </source>
</evidence>
<feature type="transmembrane region" description="Helical" evidence="6">
    <location>
        <begin position="32"/>
        <end position="54"/>
    </location>
</feature>
<dbReference type="GO" id="GO:0000271">
    <property type="term" value="P:polysaccharide biosynthetic process"/>
    <property type="evidence" value="ECO:0007669"/>
    <property type="project" value="InterPro"/>
</dbReference>
<sequence length="132" mass="14737">MKRQILTFAVVGVINTATYYCLYLMFLGWLPYLAAHILAFTLSMVGSFFLNARFTYRTRPTWRKFLLFPLTNVTNFLITTAGVYVIVDVLHAGSRFAPLLASAAAIPVTFVVSRRVMLPGATARPVARPTTE</sequence>
<dbReference type="Pfam" id="PF04138">
    <property type="entry name" value="GtrA_DPMS_TM"/>
    <property type="match status" value="1"/>
</dbReference>
<dbReference type="EMBL" id="LMWN01000059">
    <property type="protein sequence ID" value="KUM99959.1"/>
    <property type="molecule type" value="Genomic_DNA"/>
</dbReference>
<proteinExistence type="inferred from homology"/>
<protein>
    <submittedName>
        <fullName evidence="8">Sugar transferase</fullName>
    </submittedName>
</protein>